<dbReference type="PROSITE" id="PS51764">
    <property type="entry name" value="GH26"/>
    <property type="match status" value="1"/>
</dbReference>
<dbReference type="SUPFAM" id="SSF53448">
    <property type="entry name" value="Nucleotide-diphospho-sugar transferases"/>
    <property type="match status" value="1"/>
</dbReference>
<feature type="transmembrane region" description="Helical" evidence="10">
    <location>
        <begin position="359"/>
        <end position="382"/>
    </location>
</feature>
<reference evidence="12 13" key="1">
    <citation type="submission" date="2016-08" db="EMBL/GenBank/DDBJ databases">
        <authorList>
            <person name="Seilhamer J.J."/>
        </authorList>
    </citation>
    <scope>NUCLEOTIDE SEQUENCE [LARGE SCALE GENOMIC DNA]</scope>
    <source>
        <strain evidence="12 13">DX4</strain>
    </source>
</reference>
<evidence type="ECO:0000256" key="10">
    <source>
        <dbReference type="SAM" id="Phobius"/>
    </source>
</evidence>
<organism evidence="12 13">
    <name type="scientific">Pedobacter steynii</name>
    <dbReference type="NCBI Taxonomy" id="430522"/>
    <lineage>
        <taxon>Bacteria</taxon>
        <taxon>Pseudomonadati</taxon>
        <taxon>Bacteroidota</taxon>
        <taxon>Sphingobacteriia</taxon>
        <taxon>Sphingobacteriales</taxon>
        <taxon>Sphingobacteriaceae</taxon>
        <taxon>Pedobacter</taxon>
    </lineage>
</organism>
<keyword evidence="5 9" id="KW-0378">Hydrolase</keyword>
<evidence type="ECO:0000313" key="12">
    <source>
        <dbReference type="EMBL" id="AOM78434.1"/>
    </source>
</evidence>
<dbReference type="InterPro" id="IPR022790">
    <property type="entry name" value="GH26_dom"/>
</dbReference>
<dbReference type="PANTHER" id="PTHR43867:SF2">
    <property type="entry name" value="CELLULOSE SYNTHASE CATALYTIC SUBUNIT A [UDP-FORMING]"/>
    <property type="match status" value="1"/>
</dbReference>
<feature type="transmembrane region" description="Helical" evidence="10">
    <location>
        <begin position="394"/>
        <end position="418"/>
    </location>
</feature>
<feature type="active site" description="Nucleophile" evidence="9">
    <location>
        <position position="792"/>
    </location>
</feature>
<keyword evidence="7 10" id="KW-0472">Membrane</keyword>
<evidence type="ECO:0000256" key="5">
    <source>
        <dbReference type="ARBA" id="ARBA00022801"/>
    </source>
</evidence>
<gene>
    <name evidence="12" type="ORF">BFS30_15360</name>
</gene>
<evidence type="ECO:0000256" key="2">
    <source>
        <dbReference type="ARBA" id="ARBA00022676"/>
    </source>
</evidence>
<feature type="transmembrane region" description="Helical" evidence="10">
    <location>
        <begin position="12"/>
        <end position="34"/>
    </location>
</feature>
<dbReference type="AlphaFoldDB" id="A0A1D7QID3"/>
<dbReference type="InterPro" id="IPR001173">
    <property type="entry name" value="Glyco_trans_2-like"/>
</dbReference>
<feature type="active site" description="Proton donor" evidence="9">
    <location>
        <position position="687"/>
    </location>
</feature>
<evidence type="ECO:0000259" key="11">
    <source>
        <dbReference type="PROSITE" id="PS51764"/>
    </source>
</evidence>
<dbReference type="Pfam" id="PF02156">
    <property type="entry name" value="Glyco_hydro_26"/>
    <property type="match status" value="1"/>
</dbReference>
<feature type="transmembrane region" description="Helical" evidence="10">
    <location>
        <begin position="46"/>
        <end position="71"/>
    </location>
</feature>
<feature type="transmembrane region" description="Helical" evidence="10">
    <location>
        <begin position="331"/>
        <end position="352"/>
    </location>
</feature>
<evidence type="ECO:0000256" key="7">
    <source>
        <dbReference type="ARBA" id="ARBA00023136"/>
    </source>
</evidence>
<keyword evidence="6 10" id="KW-1133">Transmembrane helix</keyword>
<keyword evidence="8 9" id="KW-0326">Glycosidase</keyword>
<dbReference type="GO" id="GO:0005886">
    <property type="term" value="C:plasma membrane"/>
    <property type="evidence" value="ECO:0007669"/>
    <property type="project" value="TreeGrafter"/>
</dbReference>
<evidence type="ECO:0000256" key="3">
    <source>
        <dbReference type="ARBA" id="ARBA00022679"/>
    </source>
</evidence>
<dbReference type="Pfam" id="PF13632">
    <property type="entry name" value="Glyco_trans_2_3"/>
    <property type="match status" value="1"/>
</dbReference>
<comment type="similarity">
    <text evidence="9">Belongs to the glycosyl hydrolase 26 family.</text>
</comment>
<dbReference type="EMBL" id="CP017141">
    <property type="protein sequence ID" value="AOM78434.1"/>
    <property type="molecule type" value="Genomic_DNA"/>
</dbReference>
<dbReference type="CDD" id="cd06421">
    <property type="entry name" value="CESA_CelA_like"/>
    <property type="match status" value="1"/>
</dbReference>
<dbReference type="Gene3D" id="3.20.20.80">
    <property type="entry name" value="Glycosidases"/>
    <property type="match status" value="2"/>
</dbReference>
<dbReference type="InterPro" id="IPR017853">
    <property type="entry name" value="GH"/>
</dbReference>
<feature type="transmembrane region" description="Helical" evidence="10">
    <location>
        <begin position="523"/>
        <end position="544"/>
    </location>
</feature>
<comment type="subcellular location">
    <subcellularLocation>
        <location evidence="1">Membrane</location>
        <topology evidence="1">Multi-pass membrane protein</topology>
    </subcellularLocation>
</comment>
<evidence type="ECO:0000256" key="9">
    <source>
        <dbReference type="PROSITE-ProRule" id="PRU01100"/>
    </source>
</evidence>
<dbReference type="Proteomes" id="UP000094313">
    <property type="component" value="Chromosome"/>
</dbReference>
<sequence length="1257" mass="144916">MKRSNPVVNPSKYQLFTLRLMIFLGMLCMFFFFVELLRKDTDAVVLYWMLMLTLGFACSKIIHEWIHYLFISVPKKPNVRKDFTVDVFTTFCAGEPYEMIKETLIAIKAIEYPHQTFLCDEANDPYLKQFCVELGIHHVTRSVKIDAKAGNINNALKSSSAELCLVLDPDHVPFPDFLDYVIPHFNRPEIGFVQVVQSYKNQDQTLIAKGAAQQTYQFYGPMMMTMNKYGTVLAIGANCTFRREALDSIGGHAAGLAEDMHTAMQLHAKGWKSVYVPAVVARGLVPATLSAYYSQQLKWSRGVFELWVTSYLKLFRKFSWQQKLHYGTIPVFYLSGVFFLLNFVIPIASLLLNTSPVNIDFLSFFTLGFPLAILIILIRHFVQKWVMEEEERGFHLVGGLLMIGTWWIFLVGFVYTILRIKVPYIPTPKDDEEEDNWRLNFPNLALILLSLVAVAYGLYYDLNPYNLFMAGFAVANCFILLFTVVASRQTQFRKYKHKHLYLLRFMTGVGIFKVHFWKLRRRIYGWVRSSALIITAIIASVTIYQVERNRSAQESTVQSLPDRKKMLIPGIYAPSQSDGLSSMKAVEKIEQQSDIHFGIVSLYLAWGDQQKNALPHKLLDSIYKVNAIPMITWEPWQSLFEQNKNSGTKEQKVFSHIVNGAYDEYLKRFSNQIKALNRPVFMRFAHEADNPQYPWSASGGNTPAEFVAAWKYVHEYFANHRVDNVVWVWNPWKPEAVKEYFPGKEYVDWIGVTNLNYADQNPDRKWYSMDQLYEAFHRQKEFTSGLPVMLAETGSLRTAARQKEWIENAFHQIDTRYPEIKAVVFFNSAEDKNTISADSPPLLDWKIADFNPIAKLLKSSGKYTDWMSSQPIVQAEPEGIPYKKGTVNTDYFSGIKGVNYSKDQDWRSSYHSLKKEEIISDFSEMKKLGINTIKHFGPNIYDHNILKVADQKKLKVVYSFWIEEHNDFISDTARLSDFADEILATVKRLKSNKNIVMWNIGNTPMMQMAQHFYKPDLFYPRAVYLSWLRKLATSIKQADPDRAISVDLEVDRNLNQNAGLLEYQIPFDYLGLVAGKGEINEGETGRLKVPYLYSVLSPDQYRKLKSKESGVLMGNWQDQQRKGFVSFDGLKDLYGNNKTGWYTLGNLWNNLKVPSPVPPMKILRPATTIVAQGQATYHIISQLNEEWKILADSKDLKFRWNLVRNDRYGNPVRMKRVGEGAQLTLTIPPNPARYQLYLYVIKGKQVQIIISDLNIPL</sequence>
<evidence type="ECO:0000256" key="1">
    <source>
        <dbReference type="ARBA" id="ARBA00004141"/>
    </source>
</evidence>
<evidence type="ECO:0000256" key="8">
    <source>
        <dbReference type="ARBA" id="ARBA00023295"/>
    </source>
</evidence>
<dbReference type="GO" id="GO:0016758">
    <property type="term" value="F:hexosyltransferase activity"/>
    <property type="evidence" value="ECO:0007669"/>
    <property type="project" value="TreeGrafter"/>
</dbReference>
<keyword evidence="13" id="KW-1185">Reference proteome</keyword>
<feature type="transmembrane region" description="Helical" evidence="10">
    <location>
        <begin position="465"/>
        <end position="487"/>
    </location>
</feature>
<dbReference type="SUPFAM" id="SSF51445">
    <property type="entry name" value="(Trans)glycosidases"/>
    <property type="match status" value="2"/>
</dbReference>
<name>A0A1D7QID3_9SPHI</name>
<protein>
    <submittedName>
        <fullName evidence="12">Cellulose synthase</fullName>
    </submittedName>
</protein>
<feature type="domain" description="GH26" evidence="11">
    <location>
        <begin position="547"/>
        <end position="846"/>
    </location>
</feature>
<dbReference type="PANTHER" id="PTHR43867">
    <property type="entry name" value="CELLULOSE SYNTHASE CATALYTIC SUBUNIT A [UDP-FORMING]"/>
    <property type="match status" value="1"/>
</dbReference>
<accession>A0A1D7QID3</accession>
<dbReference type="InterPro" id="IPR050321">
    <property type="entry name" value="Glycosyltr_2/OpgH_subfam"/>
</dbReference>
<keyword evidence="2" id="KW-0328">Glycosyltransferase</keyword>
<dbReference type="Gene3D" id="3.90.550.10">
    <property type="entry name" value="Spore Coat Polysaccharide Biosynthesis Protein SpsA, Chain A"/>
    <property type="match status" value="1"/>
</dbReference>
<dbReference type="GO" id="GO:0004553">
    <property type="term" value="F:hydrolase activity, hydrolyzing O-glycosyl compounds"/>
    <property type="evidence" value="ECO:0007669"/>
    <property type="project" value="InterPro"/>
</dbReference>
<evidence type="ECO:0000313" key="13">
    <source>
        <dbReference type="Proteomes" id="UP000094313"/>
    </source>
</evidence>
<dbReference type="KEGG" id="psty:BFS30_15360"/>
<proteinExistence type="inferred from homology"/>
<evidence type="ECO:0000256" key="4">
    <source>
        <dbReference type="ARBA" id="ARBA00022692"/>
    </source>
</evidence>
<keyword evidence="4 10" id="KW-0812">Transmembrane</keyword>
<dbReference type="InterPro" id="IPR029044">
    <property type="entry name" value="Nucleotide-diphossugar_trans"/>
</dbReference>
<feature type="transmembrane region" description="Helical" evidence="10">
    <location>
        <begin position="439"/>
        <end position="459"/>
    </location>
</feature>
<evidence type="ECO:0000256" key="6">
    <source>
        <dbReference type="ARBA" id="ARBA00022989"/>
    </source>
</evidence>
<keyword evidence="3" id="KW-0808">Transferase</keyword>